<sequence>MPPGWGPPPGGPGFCGCCDFLCNGICRIVSSCFYFLCCCCILESCCGPLFGGPGGPPGPPPPGPPRF</sequence>
<evidence type="ECO:0000313" key="1">
    <source>
        <dbReference type="EMBL" id="OAY44143.1"/>
    </source>
</evidence>
<accession>A0A2C9VHR6</accession>
<organism evidence="1 2">
    <name type="scientific">Manihot esculenta</name>
    <name type="common">Cassava</name>
    <name type="synonym">Jatropha manihot</name>
    <dbReference type="NCBI Taxonomy" id="3983"/>
    <lineage>
        <taxon>Eukaryota</taxon>
        <taxon>Viridiplantae</taxon>
        <taxon>Streptophyta</taxon>
        <taxon>Embryophyta</taxon>
        <taxon>Tracheophyta</taxon>
        <taxon>Spermatophyta</taxon>
        <taxon>Magnoliopsida</taxon>
        <taxon>eudicotyledons</taxon>
        <taxon>Gunneridae</taxon>
        <taxon>Pentapetalae</taxon>
        <taxon>rosids</taxon>
        <taxon>fabids</taxon>
        <taxon>Malpighiales</taxon>
        <taxon>Euphorbiaceae</taxon>
        <taxon>Crotonoideae</taxon>
        <taxon>Manihoteae</taxon>
        <taxon>Manihot</taxon>
    </lineage>
</organism>
<reference evidence="2" key="1">
    <citation type="journal article" date="2016" name="Nat. Biotechnol.">
        <title>Sequencing wild and cultivated cassava and related species reveals extensive interspecific hybridization and genetic diversity.</title>
        <authorList>
            <person name="Bredeson J.V."/>
            <person name="Lyons J.B."/>
            <person name="Prochnik S.E."/>
            <person name="Wu G.A."/>
            <person name="Ha C.M."/>
            <person name="Edsinger-Gonzales E."/>
            <person name="Grimwood J."/>
            <person name="Schmutz J."/>
            <person name="Rabbi I.Y."/>
            <person name="Egesi C."/>
            <person name="Nauluvula P."/>
            <person name="Lebot V."/>
            <person name="Ndunguru J."/>
            <person name="Mkamilo G."/>
            <person name="Bart R.S."/>
            <person name="Setter T.L."/>
            <person name="Gleadow R.M."/>
            <person name="Kulakow P."/>
            <person name="Ferguson M.E."/>
            <person name="Rounsley S."/>
            <person name="Rokhsar D.S."/>
        </authorList>
    </citation>
    <scope>NUCLEOTIDE SEQUENCE [LARGE SCALE GENOMIC DNA]</scope>
    <source>
        <strain evidence="2">cv. AM560-2</strain>
    </source>
</reference>
<dbReference type="OMA" id="CCCIFER"/>
<keyword evidence="2" id="KW-1185">Reference proteome</keyword>
<dbReference type="Proteomes" id="UP000091857">
    <property type="component" value="Chromosome 8"/>
</dbReference>
<dbReference type="AlphaFoldDB" id="A0A2C9VHR6"/>
<name>A0A2C9VHR6_MANES</name>
<comment type="caution">
    <text evidence="1">The sequence shown here is derived from an EMBL/GenBank/DDBJ whole genome shotgun (WGS) entry which is preliminary data.</text>
</comment>
<dbReference type="Gramene" id="Manes.08G125900.1.v8.1">
    <property type="protein sequence ID" value="Manes.08G125900.1.v8.1.CDS"/>
    <property type="gene ID" value="Manes.08G125900.v8.1"/>
</dbReference>
<dbReference type="EMBL" id="CM004394">
    <property type="protein sequence ID" value="OAY44143.1"/>
    <property type="molecule type" value="Genomic_DNA"/>
</dbReference>
<evidence type="ECO:0000313" key="2">
    <source>
        <dbReference type="Proteomes" id="UP000091857"/>
    </source>
</evidence>
<gene>
    <name evidence="1" type="ORF">MANES_08G125900v8</name>
</gene>
<proteinExistence type="predicted"/>
<protein>
    <submittedName>
        <fullName evidence="1">Uncharacterized protein</fullName>
    </submittedName>
</protein>